<dbReference type="GO" id="GO:0003677">
    <property type="term" value="F:DNA binding"/>
    <property type="evidence" value="ECO:0007669"/>
    <property type="project" value="UniProtKB-KW"/>
</dbReference>
<evidence type="ECO:0000256" key="10">
    <source>
        <dbReference type="SAM" id="MobiDB-lite"/>
    </source>
</evidence>
<evidence type="ECO:0000259" key="11">
    <source>
        <dbReference type="PROSITE" id="PS51141"/>
    </source>
</evidence>
<dbReference type="EnsemblPlants" id="AET3Gv20960100.5">
    <property type="protein sequence ID" value="AET3Gv20960100.5"/>
    <property type="gene ID" value="AET3Gv20960100"/>
</dbReference>
<dbReference type="Gene3D" id="4.10.1100.10">
    <property type="entry name" value="Transcription factor, SBP-box domain"/>
    <property type="match status" value="1"/>
</dbReference>
<dbReference type="PANTHER" id="PTHR31251">
    <property type="entry name" value="SQUAMOSA PROMOTER-BINDING-LIKE PROTEIN 4"/>
    <property type="match status" value="1"/>
</dbReference>
<dbReference type="Pfam" id="PF03110">
    <property type="entry name" value="SBP"/>
    <property type="match status" value="1"/>
</dbReference>
<sequence>MDSWEHKMPSWDLGTVVAPSGGGGGGGGGGGALDLKLGAPTSWRPVPAAAAAAAAVVSVQQQQHPPSAVAAPAKRARAGQGQQTVPPCSVEGCTADLSRCREYHRRHKVCEAHSKTPVVAVAGQQQRFCQQCSRFHLLGEFDEVKRSCRKRLDGHNRRRRKPQPDPLNPAGLFANHHGVTRFASYPQIFSPTSMAEPKWPGGIAVKTEADAFHEQYYSFSGAASLFHHGKPERKHFPFLTDGGGEAAFGCQPPAFTITPSSESSSNSSRHSNGKTTMFAHDGGPDHNCALSLLSYVSLGDKGAPMLHASNRSQHAAATATTAVTTSTEAAPAASQLQQQYHGYYHHQHQVSADQGNHPDAGGMHALPFSSW</sequence>
<dbReference type="AlphaFoldDB" id="A0A453GCQ4"/>
<keyword evidence="7" id="KW-0804">Transcription</keyword>
<reference evidence="13" key="1">
    <citation type="journal article" date="2014" name="Science">
        <title>Ancient hybridizations among the ancestral genomes of bread wheat.</title>
        <authorList>
            <consortium name="International Wheat Genome Sequencing Consortium,"/>
            <person name="Marcussen T."/>
            <person name="Sandve S.R."/>
            <person name="Heier L."/>
            <person name="Spannagl M."/>
            <person name="Pfeifer M."/>
            <person name="Jakobsen K.S."/>
            <person name="Wulff B.B."/>
            <person name="Steuernagel B."/>
            <person name="Mayer K.F."/>
            <person name="Olsen O.A."/>
        </authorList>
    </citation>
    <scope>NUCLEOTIDE SEQUENCE [LARGE SCALE GENOMIC DNA]</scope>
    <source>
        <strain evidence="13">cv. AL8/78</strain>
    </source>
</reference>
<keyword evidence="5" id="KW-0805">Transcription regulation</keyword>
<name>A0A453GCQ4_AEGTS</name>
<comment type="subcellular location">
    <subcellularLocation>
        <location evidence="1">Nucleus</location>
    </subcellularLocation>
</comment>
<reference evidence="12" key="4">
    <citation type="submission" date="2019-03" db="UniProtKB">
        <authorList>
            <consortium name="EnsemblPlants"/>
        </authorList>
    </citation>
    <scope>IDENTIFICATION</scope>
</reference>
<proteinExistence type="predicted"/>
<dbReference type="PANTHER" id="PTHR31251:SF106">
    <property type="entry name" value="SQUAMOSA PROMOTER-BINDING-LIKE PROTEIN 4"/>
    <property type="match status" value="1"/>
</dbReference>
<dbReference type="InterPro" id="IPR044817">
    <property type="entry name" value="SBP-like"/>
</dbReference>
<dbReference type="PROSITE" id="PS51141">
    <property type="entry name" value="ZF_SBP"/>
    <property type="match status" value="1"/>
</dbReference>
<reference evidence="12" key="5">
    <citation type="journal article" date="2021" name="G3 (Bethesda)">
        <title>Aegilops tauschii genome assembly Aet v5.0 features greater sequence contiguity and improved annotation.</title>
        <authorList>
            <person name="Wang L."/>
            <person name="Zhu T."/>
            <person name="Rodriguez J.C."/>
            <person name="Deal K.R."/>
            <person name="Dubcovsky J."/>
            <person name="McGuire P.E."/>
            <person name="Lux T."/>
            <person name="Spannagl M."/>
            <person name="Mayer K.F.X."/>
            <person name="Baldrich P."/>
            <person name="Meyers B.C."/>
            <person name="Huo N."/>
            <person name="Gu Y.Q."/>
            <person name="Zhou H."/>
            <person name="Devos K.M."/>
            <person name="Bennetzen J.L."/>
            <person name="Unver T."/>
            <person name="Budak H."/>
            <person name="Gulick P.J."/>
            <person name="Galiba G."/>
            <person name="Kalapos B."/>
            <person name="Nelson D.R."/>
            <person name="Li P."/>
            <person name="You F.M."/>
            <person name="Luo M.C."/>
            <person name="Dvorak J."/>
        </authorList>
    </citation>
    <scope>NUCLEOTIDE SEQUENCE [LARGE SCALE GENOMIC DNA]</scope>
    <source>
        <strain evidence="12">cv. AL8/78</strain>
    </source>
</reference>
<evidence type="ECO:0000256" key="1">
    <source>
        <dbReference type="ARBA" id="ARBA00004123"/>
    </source>
</evidence>
<keyword evidence="6" id="KW-0238">DNA-binding</keyword>
<reference evidence="13" key="2">
    <citation type="journal article" date="2017" name="Nat. Plants">
        <title>The Aegilops tauschii genome reveals multiple impacts of transposons.</title>
        <authorList>
            <person name="Zhao G."/>
            <person name="Zou C."/>
            <person name="Li K."/>
            <person name="Wang K."/>
            <person name="Li T."/>
            <person name="Gao L."/>
            <person name="Zhang X."/>
            <person name="Wang H."/>
            <person name="Yang Z."/>
            <person name="Liu X."/>
            <person name="Jiang W."/>
            <person name="Mao L."/>
            <person name="Kong X."/>
            <person name="Jiao Y."/>
            <person name="Jia J."/>
        </authorList>
    </citation>
    <scope>NUCLEOTIDE SEQUENCE [LARGE SCALE GENOMIC DNA]</scope>
    <source>
        <strain evidence="13">cv. AL8/78</strain>
    </source>
</reference>
<feature type="compositionally biased region" description="Gly residues" evidence="10">
    <location>
        <begin position="20"/>
        <end position="29"/>
    </location>
</feature>
<reference evidence="12" key="3">
    <citation type="journal article" date="2017" name="Nature">
        <title>Genome sequence of the progenitor of the wheat D genome Aegilops tauschii.</title>
        <authorList>
            <person name="Luo M.C."/>
            <person name="Gu Y.Q."/>
            <person name="Puiu D."/>
            <person name="Wang H."/>
            <person name="Twardziok S.O."/>
            <person name="Deal K.R."/>
            <person name="Huo N."/>
            <person name="Zhu T."/>
            <person name="Wang L."/>
            <person name="Wang Y."/>
            <person name="McGuire P.E."/>
            <person name="Liu S."/>
            <person name="Long H."/>
            <person name="Ramasamy R.K."/>
            <person name="Rodriguez J.C."/>
            <person name="Van S.L."/>
            <person name="Yuan L."/>
            <person name="Wang Z."/>
            <person name="Xia Z."/>
            <person name="Xiao L."/>
            <person name="Anderson O.D."/>
            <person name="Ouyang S."/>
            <person name="Liang Y."/>
            <person name="Zimin A.V."/>
            <person name="Pertea G."/>
            <person name="Qi P."/>
            <person name="Bennetzen J.L."/>
            <person name="Dai X."/>
            <person name="Dawson M.W."/>
            <person name="Muller H.G."/>
            <person name="Kugler K."/>
            <person name="Rivarola-Duarte L."/>
            <person name="Spannagl M."/>
            <person name="Mayer K.F.X."/>
            <person name="Lu F.H."/>
            <person name="Bevan M.W."/>
            <person name="Leroy P."/>
            <person name="Li P."/>
            <person name="You F.M."/>
            <person name="Sun Q."/>
            <person name="Liu Z."/>
            <person name="Lyons E."/>
            <person name="Wicker T."/>
            <person name="Salzberg S.L."/>
            <person name="Devos K.M."/>
            <person name="Dvorak J."/>
        </authorList>
    </citation>
    <scope>NUCLEOTIDE SEQUENCE [LARGE SCALE GENOMIC DNA]</scope>
    <source>
        <strain evidence="12">cv. AL8/78</strain>
    </source>
</reference>
<keyword evidence="8" id="KW-0539">Nucleus</keyword>
<dbReference type="InterPro" id="IPR004333">
    <property type="entry name" value="SBP_dom"/>
</dbReference>
<feature type="domain" description="SBP-type" evidence="11">
    <location>
        <begin position="85"/>
        <end position="162"/>
    </location>
</feature>
<organism evidence="12 13">
    <name type="scientific">Aegilops tauschii subsp. strangulata</name>
    <name type="common">Goatgrass</name>
    <dbReference type="NCBI Taxonomy" id="200361"/>
    <lineage>
        <taxon>Eukaryota</taxon>
        <taxon>Viridiplantae</taxon>
        <taxon>Streptophyta</taxon>
        <taxon>Embryophyta</taxon>
        <taxon>Tracheophyta</taxon>
        <taxon>Spermatophyta</taxon>
        <taxon>Magnoliopsida</taxon>
        <taxon>Liliopsida</taxon>
        <taxon>Poales</taxon>
        <taxon>Poaceae</taxon>
        <taxon>BOP clade</taxon>
        <taxon>Pooideae</taxon>
        <taxon>Triticodae</taxon>
        <taxon>Triticeae</taxon>
        <taxon>Triticinae</taxon>
        <taxon>Aegilops</taxon>
    </lineage>
</organism>
<protein>
    <recommendedName>
        <fullName evidence="11">SBP-type domain-containing protein</fullName>
    </recommendedName>
</protein>
<evidence type="ECO:0000313" key="12">
    <source>
        <dbReference type="EnsemblPlants" id="AET3Gv20960100.5"/>
    </source>
</evidence>
<dbReference type="Gramene" id="AET3Gv20960100.5">
    <property type="protein sequence ID" value="AET3Gv20960100.5"/>
    <property type="gene ID" value="AET3Gv20960100"/>
</dbReference>
<dbReference type="SUPFAM" id="SSF103612">
    <property type="entry name" value="SBT domain"/>
    <property type="match status" value="1"/>
</dbReference>
<keyword evidence="4" id="KW-0862">Zinc</keyword>
<keyword evidence="2" id="KW-0479">Metal-binding</keyword>
<feature type="region of interest" description="Disordered" evidence="10">
    <location>
        <begin position="1"/>
        <end position="29"/>
    </location>
</feature>
<evidence type="ECO:0000256" key="2">
    <source>
        <dbReference type="ARBA" id="ARBA00022723"/>
    </source>
</evidence>
<dbReference type="Proteomes" id="UP000015105">
    <property type="component" value="Chromosome 3D"/>
</dbReference>
<evidence type="ECO:0000256" key="9">
    <source>
        <dbReference type="PROSITE-ProRule" id="PRU00470"/>
    </source>
</evidence>
<evidence type="ECO:0000313" key="13">
    <source>
        <dbReference type="Proteomes" id="UP000015105"/>
    </source>
</evidence>
<keyword evidence="13" id="KW-1185">Reference proteome</keyword>
<keyword evidence="3 9" id="KW-0863">Zinc-finger</keyword>
<evidence type="ECO:0000256" key="4">
    <source>
        <dbReference type="ARBA" id="ARBA00022833"/>
    </source>
</evidence>
<evidence type="ECO:0000256" key="8">
    <source>
        <dbReference type="ARBA" id="ARBA00023242"/>
    </source>
</evidence>
<dbReference type="FunFam" id="4.10.1100.10:FF:000001">
    <property type="entry name" value="Squamosa promoter-binding-like protein 14"/>
    <property type="match status" value="1"/>
</dbReference>
<dbReference type="GO" id="GO:0005634">
    <property type="term" value="C:nucleus"/>
    <property type="evidence" value="ECO:0007669"/>
    <property type="project" value="UniProtKB-SubCell"/>
</dbReference>
<evidence type="ECO:0000256" key="6">
    <source>
        <dbReference type="ARBA" id="ARBA00023125"/>
    </source>
</evidence>
<evidence type="ECO:0000256" key="5">
    <source>
        <dbReference type="ARBA" id="ARBA00023015"/>
    </source>
</evidence>
<dbReference type="GO" id="GO:0008270">
    <property type="term" value="F:zinc ion binding"/>
    <property type="evidence" value="ECO:0007669"/>
    <property type="project" value="UniProtKB-KW"/>
</dbReference>
<evidence type="ECO:0000256" key="3">
    <source>
        <dbReference type="ARBA" id="ARBA00022771"/>
    </source>
</evidence>
<dbReference type="InterPro" id="IPR036893">
    <property type="entry name" value="SBP_sf"/>
</dbReference>
<accession>A0A453GCQ4</accession>
<evidence type="ECO:0000256" key="7">
    <source>
        <dbReference type="ARBA" id="ARBA00023163"/>
    </source>
</evidence>